<keyword evidence="3" id="KW-1185">Reference proteome</keyword>
<keyword evidence="1" id="KW-1133">Transmembrane helix</keyword>
<protein>
    <submittedName>
        <fullName evidence="2">Uncharacterized protein</fullName>
    </submittedName>
</protein>
<keyword evidence="1" id="KW-0472">Membrane</keyword>
<accession>A0A1Y2BPH9</accession>
<evidence type="ECO:0000313" key="3">
    <source>
        <dbReference type="Proteomes" id="UP000193642"/>
    </source>
</evidence>
<name>A0A1Y2BPH9_9FUNG</name>
<proteinExistence type="predicted"/>
<gene>
    <name evidence="2" type="ORF">BCR33DRAFT_477965</name>
</gene>
<sequence length="176" mass="18796">MTLPSCRHCLQATNTTACVDPAGSGKSYIQYGRKSIDDITKEIQSTGKDFAVVTKYNSTTCSGNTTGLYAYAFNTTIVNAGKFDGSPYDYKFQHSGGTINLTSWVGSRETGIPSTFEVNKCEADSNGYHKWTIVTANGGQIATTVSASTVIKTSKGISAMSCVTALFSALFVAWFL</sequence>
<keyword evidence="1" id="KW-0812">Transmembrane</keyword>
<dbReference type="AlphaFoldDB" id="A0A1Y2BPH9"/>
<organism evidence="2 3">
    <name type="scientific">Rhizoclosmatium globosum</name>
    <dbReference type="NCBI Taxonomy" id="329046"/>
    <lineage>
        <taxon>Eukaryota</taxon>
        <taxon>Fungi</taxon>
        <taxon>Fungi incertae sedis</taxon>
        <taxon>Chytridiomycota</taxon>
        <taxon>Chytridiomycota incertae sedis</taxon>
        <taxon>Chytridiomycetes</taxon>
        <taxon>Chytridiales</taxon>
        <taxon>Chytriomycetaceae</taxon>
        <taxon>Rhizoclosmatium</taxon>
    </lineage>
</organism>
<reference evidence="2 3" key="1">
    <citation type="submission" date="2016-07" db="EMBL/GenBank/DDBJ databases">
        <title>Pervasive Adenine N6-methylation of Active Genes in Fungi.</title>
        <authorList>
            <consortium name="DOE Joint Genome Institute"/>
            <person name="Mondo S.J."/>
            <person name="Dannebaum R.O."/>
            <person name="Kuo R.C."/>
            <person name="Labutti K."/>
            <person name="Haridas S."/>
            <person name="Kuo A."/>
            <person name="Salamov A."/>
            <person name="Ahrendt S.R."/>
            <person name="Lipzen A."/>
            <person name="Sullivan W."/>
            <person name="Andreopoulos W.B."/>
            <person name="Clum A."/>
            <person name="Lindquist E."/>
            <person name="Daum C."/>
            <person name="Ramamoorthy G.K."/>
            <person name="Gryganskyi A."/>
            <person name="Culley D."/>
            <person name="Magnuson J.K."/>
            <person name="James T.Y."/>
            <person name="O'Malley M.A."/>
            <person name="Stajich J.E."/>
            <person name="Spatafora J.W."/>
            <person name="Visel A."/>
            <person name="Grigoriev I.V."/>
        </authorList>
    </citation>
    <scope>NUCLEOTIDE SEQUENCE [LARGE SCALE GENOMIC DNA]</scope>
    <source>
        <strain evidence="2 3">JEL800</strain>
    </source>
</reference>
<dbReference type="EMBL" id="MCGO01000055">
    <property type="protein sequence ID" value="ORY36507.1"/>
    <property type="molecule type" value="Genomic_DNA"/>
</dbReference>
<feature type="transmembrane region" description="Helical" evidence="1">
    <location>
        <begin position="156"/>
        <end position="175"/>
    </location>
</feature>
<evidence type="ECO:0000256" key="1">
    <source>
        <dbReference type="SAM" id="Phobius"/>
    </source>
</evidence>
<comment type="caution">
    <text evidence="2">The sequence shown here is derived from an EMBL/GenBank/DDBJ whole genome shotgun (WGS) entry which is preliminary data.</text>
</comment>
<evidence type="ECO:0000313" key="2">
    <source>
        <dbReference type="EMBL" id="ORY36507.1"/>
    </source>
</evidence>
<dbReference type="Proteomes" id="UP000193642">
    <property type="component" value="Unassembled WGS sequence"/>
</dbReference>